<dbReference type="SMART" id="SM00490">
    <property type="entry name" value="HELICc"/>
    <property type="match status" value="1"/>
</dbReference>
<protein>
    <recommendedName>
        <fullName evidence="2">RNA helicase</fullName>
        <ecNumber evidence="2">3.6.4.13</ecNumber>
    </recommendedName>
</protein>
<dbReference type="Pfam" id="PF00271">
    <property type="entry name" value="Helicase_C"/>
    <property type="match status" value="1"/>
</dbReference>
<dbReference type="Pfam" id="PF03552">
    <property type="entry name" value="Cellulose_synt"/>
    <property type="match status" value="1"/>
</dbReference>
<dbReference type="GO" id="GO:0012505">
    <property type="term" value="C:endomembrane system"/>
    <property type="evidence" value="ECO:0007669"/>
    <property type="project" value="UniProtKB-SubCell"/>
</dbReference>
<keyword evidence="10 16" id="KW-1133">Transmembrane helix</keyword>
<evidence type="ECO:0000256" key="14">
    <source>
        <dbReference type="PIRSR" id="PIRSR605150-3"/>
    </source>
</evidence>
<evidence type="ECO:0000256" key="12">
    <source>
        <dbReference type="ARBA" id="ARBA00023316"/>
    </source>
</evidence>
<feature type="binding site" evidence="14">
    <location>
        <position position="347"/>
    </location>
    <ligand>
        <name>Mn(2+)</name>
        <dbReference type="ChEBI" id="CHEBI:29035"/>
    </ligand>
</feature>
<evidence type="ECO:0000259" key="17">
    <source>
        <dbReference type="PROSITE" id="PS51194"/>
    </source>
</evidence>
<keyword evidence="4" id="KW-0808">Transferase</keyword>
<accession>A0A3L6PF71</accession>
<dbReference type="Gene3D" id="3.40.50.300">
    <property type="entry name" value="P-loop containing nucleotide triphosphate hydrolases"/>
    <property type="match status" value="1"/>
</dbReference>
<dbReference type="STRING" id="4540.A0A3L6PF71"/>
<dbReference type="PANTHER" id="PTHR13301">
    <property type="entry name" value="X-BOX TRANSCRIPTION FACTOR-RELATED"/>
    <property type="match status" value="1"/>
</dbReference>
<gene>
    <name evidence="18" type="ORF">C2845_PM10G15510</name>
</gene>
<dbReference type="CDD" id="cd18787">
    <property type="entry name" value="SF2_C_DEAD"/>
    <property type="match status" value="1"/>
</dbReference>
<evidence type="ECO:0000256" key="13">
    <source>
        <dbReference type="PIRSR" id="PIRSR605150-2"/>
    </source>
</evidence>
<evidence type="ECO:0000256" key="10">
    <source>
        <dbReference type="ARBA" id="ARBA00022989"/>
    </source>
</evidence>
<evidence type="ECO:0000256" key="4">
    <source>
        <dbReference type="ARBA" id="ARBA00022679"/>
    </source>
</evidence>
<keyword evidence="9" id="KW-0067">ATP-binding</keyword>
<evidence type="ECO:0000256" key="16">
    <source>
        <dbReference type="SAM" id="Phobius"/>
    </source>
</evidence>
<name>A0A3L6PF71_PANMI</name>
<keyword evidence="6" id="KW-0547">Nucleotide-binding</keyword>
<evidence type="ECO:0000256" key="5">
    <source>
        <dbReference type="ARBA" id="ARBA00022692"/>
    </source>
</evidence>
<feature type="domain" description="Helicase C-terminal" evidence="17">
    <location>
        <begin position="842"/>
        <end position="986"/>
    </location>
</feature>
<evidence type="ECO:0000256" key="1">
    <source>
        <dbReference type="ARBA" id="ARBA00004127"/>
    </source>
</evidence>
<evidence type="ECO:0000256" key="3">
    <source>
        <dbReference type="ARBA" id="ARBA00022676"/>
    </source>
</evidence>
<dbReference type="InterPro" id="IPR001650">
    <property type="entry name" value="Helicase_C-like"/>
</dbReference>
<dbReference type="GO" id="GO:0003724">
    <property type="term" value="F:RNA helicase activity"/>
    <property type="evidence" value="ECO:0007669"/>
    <property type="project" value="UniProtKB-EC"/>
</dbReference>
<evidence type="ECO:0000256" key="7">
    <source>
        <dbReference type="ARBA" id="ARBA00022801"/>
    </source>
</evidence>
<organism evidence="18 19">
    <name type="scientific">Panicum miliaceum</name>
    <name type="common">Proso millet</name>
    <name type="synonym">Broomcorn millet</name>
    <dbReference type="NCBI Taxonomy" id="4540"/>
    <lineage>
        <taxon>Eukaryota</taxon>
        <taxon>Viridiplantae</taxon>
        <taxon>Streptophyta</taxon>
        <taxon>Embryophyta</taxon>
        <taxon>Tracheophyta</taxon>
        <taxon>Spermatophyta</taxon>
        <taxon>Magnoliopsida</taxon>
        <taxon>Liliopsida</taxon>
        <taxon>Poales</taxon>
        <taxon>Poaceae</taxon>
        <taxon>PACMAD clade</taxon>
        <taxon>Panicoideae</taxon>
        <taxon>Panicodae</taxon>
        <taxon>Paniceae</taxon>
        <taxon>Panicinae</taxon>
        <taxon>Panicum</taxon>
        <taxon>Panicum sect. Panicum</taxon>
    </lineage>
</organism>
<evidence type="ECO:0000256" key="8">
    <source>
        <dbReference type="ARBA" id="ARBA00022806"/>
    </source>
</evidence>
<dbReference type="GO" id="GO:0016020">
    <property type="term" value="C:membrane"/>
    <property type="evidence" value="ECO:0007669"/>
    <property type="project" value="InterPro"/>
</dbReference>
<dbReference type="PROSITE" id="PS51194">
    <property type="entry name" value="HELICASE_CTER"/>
    <property type="match status" value="1"/>
</dbReference>
<dbReference type="GO" id="GO:0016787">
    <property type="term" value="F:hydrolase activity"/>
    <property type="evidence" value="ECO:0007669"/>
    <property type="project" value="UniProtKB-KW"/>
</dbReference>
<dbReference type="GO" id="GO:0071555">
    <property type="term" value="P:cell wall organization"/>
    <property type="evidence" value="ECO:0007669"/>
    <property type="project" value="UniProtKB-KW"/>
</dbReference>
<keyword evidence="5 16" id="KW-0812">Transmembrane</keyword>
<dbReference type="SUPFAM" id="SSF52540">
    <property type="entry name" value="P-loop containing nucleoside triphosphate hydrolases"/>
    <property type="match status" value="1"/>
</dbReference>
<feature type="region of interest" description="Disordered" evidence="15">
    <location>
        <begin position="1"/>
        <end position="38"/>
    </location>
</feature>
<comment type="subcellular location">
    <subcellularLocation>
        <location evidence="1">Endomembrane system</location>
        <topology evidence="1">Multi-pass membrane protein</topology>
    </subcellularLocation>
</comment>
<evidence type="ECO:0000256" key="9">
    <source>
        <dbReference type="ARBA" id="ARBA00022840"/>
    </source>
</evidence>
<dbReference type="FunFam" id="3.40.50.300:FF:000008">
    <property type="entry name" value="ATP-dependent RNA helicase RhlB"/>
    <property type="match status" value="1"/>
</dbReference>
<keyword evidence="19" id="KW-1185">Reference proteome</keyword>
<dbReference type="GO" id="GO:0016760">
    <property type="term" value="F:cellulose synthase (UDP-forming) activity"/>
    <property type="evidence" value="ECO:0007669"/>
    <property type="project" value="InterPro"/>
</dbReference>
<dbReference type="AlphaFoldDB" id="A0A3L6PF71"/>
<evidence type="ECO:0000256" key="15">
    <source>
        <dbReference type="SAM" id="MobiDB-lite"/>
    </source>
</evidence>
<keyword evidence="8" id="KW-0347">Helicase</keyword>
<evidence type="ECO:0000256" key="11">
    <source>
        <dbReference type="ARBA" id="ARBA00023136"/>
    </source>
</evidence>
<feature type="binding site" evidence="14">
    <location>
        <position position="310"/>
    </location>
    <ligand>
        <name>Mn(2+)</name>
        <dbReference type="ChEBI" id="CHEBI:29035"/>
    </ligand>
</feature>
<feature type="binding site" evidence="13">
    <location>
        <position position="168"/>
    </location>
    <ligand>
        <name>UDP-alpha-D-glucose</name>
        <dbReference type="ChEBI" id="CHEBI:58885"/>
    </ligand>
</feature>
<dbReference type="Gene3D" id="3.90.550.10">
    <property type="entry name" value="Spore Coat Polysaccharide Biosynthesis Protein SpsA, Chain A"/>
    <property type="match status" value="1"/>
</dbReference>
<dbReference type="GO" id="GO:0005524">
    <property type="term" value="F:ATP binding"/>
    <property type="evidence" value="ECO:0007669"/>
    <property type="project" value="UniProtKB-KW"/>
</dbReference>
<evidence type="ECO:0000313" key="19">
    <source>
        <dbReference type="Proteomes" id="UP000275267"/>
    </source>
</evidence>
<keyword evidence="3" id="KW-0328">Glycosyltransferase</keyword>
<dbReference type="InterPro" id="IPR005150">
    <property type="entry name" value="Cellulose_synth"/>
</dbReference>
<sequence length="1091" mass="118578">MDEGSPEIVPANSPASDLDQEHESSESGDGDVLPEPLSDKLPVPPGELSLYRAAVALRALLLVAFFRYRVTHPVRDAPWLWLAALACELWLALAWLLAQLPKLSPASRAAHLARLASRYGEESLAGVDVLVTAAGVGREPPLATANAVLSALAADYPAGRLACYVSDDGADMLVFEALFAAAGFARRWVPFCRRHGVEPRAPELYFARGVDYLRDRAAPSFVKERRAMKREYEEFKVRINYLAAKARKVPEDGWVMSDGTPWPGNNPRDHPAMIQVLLGHPGDQDAEGNELPRLFYVSREKKPGFQHHRKAGALNALLQSAMLFCIVYCQLRVSALLTNGAYVLNLDYDHCVTNSGALREAMCFLMDPVAGNRTCFVQFPLRVGGDDDGGDRHASRDSVFFDIDMKCLDGIQGPVYVGSGCFFNRKALYDFDPALDEDDDAHGNWCCFGNGKGRALRRTMSTVPLLDSEDSDEQTGADSARTRRRLRSYHAALERHFGHSPAFIASAGQGRSDGGGGGGSDSTAAAACSLLREAIHVVSCAYEERTRWGKDVGWMYGTGGGGVATGFRMHARGWASAYCAPARTAFRTFARPSPSDVLAGASRRAVAAMGVLLSRHCPVWAGAGGRMRLLQRLGYATCVANPLASLPLTAYCALPAACLLTGRSIFPDDVSYYDAVLLILLLSSVAATAALELRWSRVTLRAWWRDQKLWVVTGTSACLAAVFQGILRACAGIDVGFSTSTETAIRSSSDDEGGGGEETSDARRSLRWSNLLISPASLLLGNLAGVVVAVSYGRLASDFLHNYIFITVGRVGSSTDLIEQKIEFVNDGEKRGFLLDILHKQSVRGANGKLQQPLTLIFVETKREADTLRYWLYSKGFPATAIHGDRTQQERESALRSFKSGATPIMVATDERQGVWTVPNVAHVINYDLPKSVEDYVHRIGRTGRAGKAGNATAFFTETNHPLAKGLLELMTEAKRDAPKWLVEYAEKPCYGGPSYSGRGRRGGGGFGGRDYRRSSDYGYGGNDYNNGGGAYGGGGGYSDIAMVVVHRGNWQMLKFGFWVLRWYGDGVVTMGIHLVIELEGLCSITMVYGL</sequence>
<dbReference type="InterPro" id="IPR027417">
    <property type="entry name" value="P-loop_NTPase"/>
</dbReference>
<dbReference type="GO" id="GO:0071669">
    <property type="term" value="P:plant-type cell wall organization or biogenesis"/>
    <property type="evidence" value="ECO:0007669"/>
    <property type="project" value="UniProtKB-ARBA"/>
</dbReference>
<dbReference type="Proteomes" id="UP000275267">
    <property type="component" value="Unassembled WGS sequence"/>
</dbReference>
<comment type="caution">
    <text evidence="18">The sequence shown here is derived from an EMBL/GenBank/DDBJ whole genome shotgun (WGS) entry which is preliminary data.</text>
</comment>
<evidence type="ECO:0000313" key="18">
    <source>
        <dbReference type="EMBL" id="RLM55619.1"/>
    </source>
</evidence>
<evidence type="ECO:0000256" key="6">
    <source>
        <dbReference type="ARBA" id="ARBA00022741"/>
    </source>
</evidence>
<dbReference type="EC" id="3.6.4.13" evidence="2"/>
<feature type="transmembrane region" description="Helical" evidence="16">
    <location>
        <begin position="80"/>
        <end position="98"/>
    </location>
</feature>
<dbReference type="OrthoDB" id="72851at2759"/>
<proteinExistence type="predicted"/>
<dbReference type="GO" id="GO:0030244">
    <property type="term" value="P:cellulose biosynthetic process"/>
    <property type="evidence" value="ECO:0007669"/>
    <property type="project" value="InterPro"/>
</dbReference>
<dbReference type="EMBL" id="PQIB02000018">
    <property type="protein sequence ID" value="RLM55619.1"/>
    <property type="molecule type" value="Genomic_DNA"/>
</dbReference>
<dbReference type="InterPro" id="IPR029044">
    <property type="entry name" value="Nucleotide-diphossugar_trans"/>
</dbReference>
<keyword evidence="12" id="KW-0961">Cell wall biogenesis/degradation</keyword>
<keyword evidence="7" id="KW-0378">Hydrolase</keyword>
<keyword evidence="11 16" id="KW-0472">Membrane</keyword>
<feature type="binding site" evidence="13">
    <location>
        <position position="139"/>
    </location>
    <ligand>
        <name>UDP-alpha-D-glucose</name>
        <dbReference type="ChEBI" id="CHEBI:58885"/>
    </ligand>
</feature>
<feature type="transmembrane region" description="Helical" evidence="16">
    <location>
        <begin position="50"/>
        <end position="68"/>
    </location>
</feature>
<reference evidence="19" key="1">
    <citation type="journal article" date="2019" name="Nat. Commun.">
        <title>The genome of broomcorn millet.</title>
        <authorList>
            <person name="Zou C."/>
            <person name="Miki D."/>
            <person name="Li D."/>
            <person name="Tang Q."/>
            <person name="Xiao L."/>
            <person name="Rajput S."/>
            <person name="Deng P."/>
            <person name="Jia W."/>
            <person name="Huang R."/>
            <person name="Zhang M."/>
            <person name="Sun Y."/>
            <person name="Hu J."/>
            <person name="Fu X."/>
            <person name="Schnable P.S."/>
            <person name="Li F."/>
            <person name="Zhang H."/>
            <person name="Feng B."/>
            <person name="Zhu X."/>
            <person name="Liu R."/>
            <person name="Schnable J.C."/>
            <person name="Zhu J.-K."/>
            <person name="Zhang H."/>
        </authorList>
    </citation>
    <scope>NUCLEOTIDE SEQUENCE [LARGE SCALE GENOMIC DNA]</scope>
</reference>
<evidence type="ECO:0000256" key="2">
    <source>
        <dbReference type="ARBA" id="ARBA00012552"/>
    </source>
</evidence>